<evidence type="ECO:0000313" key="1">
    <source>
        <dbReference type="EMBL" id="GAA6144069.1"/>
    </source>
</evidence>
<dbReference type="PANTHER" id="PTHR47628">
    <property type="match status" value="1"/>
</dbReference>
<comment type="caution">
    <text evidence="1">The sequence shown here is derived from an EMBL/GenBank/DDBJ whole genome shotgun (WGS) entry which is preliminary data.</text>
</comment>
<dbReference type="Proteomes" id="UP001481413">
    <property type="component" value="Unassembled WGS sequence"/>
</dbReference>
<accession>A0ABP9ZV97</accession>
<organism evidence="1 2">
    <name type="scientific">Thalassolituus maritimus</name>
    <dbReference type="NCBI Taxonomy" id="484498"/>
    <lineage>
        <taxon>Bacteria</taxon>
        <taxon>Pseudomonadati</taxon>
        <taxon>Pseudomonadota</taxon>
        <taxon>Gammaproteobacteria</taxon>
        <taxon>Oceanospirillales</taxon>
        <taxon>Oceanospirillaceae</taxon>
        <taxon>Thalassolituus</taxon>
    </lineage>
</organism>
<evidence type="ECO:0008006" key="3">
    <source>
        <dbReference type="Google" id="ProtNLM"/>
    </source>
</evidence>
<dbReference type="Pfam" id="PF13433">
    <property type="entry name" value="Peripla_BP_5"/>
    <property type="match status" value="1"/>
</dbReference>
<dbReference type="EMBL" id="BAABWH010000001">
    <property type="protein sequence ID" value="GAA6144069.1"/>
    <property type="molecule type" value="Genomic_DNA"/>
</dbReference>
<gene>
    <name evidence="1" type="ORF">NBRC116585_01860</name>
</gene>
<dbReference type="SUPFAM" id="SSF53822">
    <property type="entry name" value="Periplasmic binding protein-like I"/>
    <property type="match status" value="1"/>
</dbReference>
<dbReference type="InterPro" id="IPR028082">
    <property type="entry name" value="Peripla_BP_I"/>
</dbReference>
<dbReference type="RefSeq" id="WP_353293017.1">
    <property type="nucleotide sequence ID" value="NZ_BAABWH010000001.1"/>
</dbReference>
<protein>
    <recommendedName>
        <fullName evidence="3">ABC transporter substrate-binding protein</fullName>
    </recommendedName>
</protein>
<reference evidence="1 2" key="1">
    <citation type="submission" date="2024-04" db="EMBL/GenBank/DDBJ databases">
        <title>Draft genome sequence of Thalassolituus maritimus NBRC 116585.</title>
        <authorList>
            <person name="Miyakawa T."/>
            <person name="Kusuya Y."/>
            <person name="Miura T."/>
        </authorList>
    </citation>
    <scope>NUCLEOTIDE SEQUENCE [LARGE SCALE GENOMIC DNA]</scope>
    <source>
        <strain evidence="1 2">5NW40-0001</strain>
    </source>
</reference>
<evidence type="ECO:0000313" key="2">
    <source>
        <dbReference type="Proteomes" id="UP001481413"/>
    </source>
</evidence>
<dbReference type="Gene3D" id="3.40.50.2300">
    <property type="match status" value="2"/>
</dbReference>
<name>A0ABP9ZV97_9GAMM</name>
<dbReference type="PANTHER" id="PTHR47628:SF1">
    <property type="entry name" value="ALIPHATIC AMIDASE EXPRESSION-REGULATING PROTEIN"/>
    <property type="match status" value="1"/>
</dbReference>
<keyword evidence="2" id="KW-1185">Reference proteome</keyword>
<proteinExistence type="predicted"/>
<sequence>MKTALLVAAALLISGGLYFLFQSPHIVHVTLIGHQAGVLHARDKEMQIMLVERLRYHEKDTGIHFVFSYLDASLKEQALADRLDEIEAVQPVDMVLGCGDSFCVRRVLPELEKRQMTLIYPGTSEGLFSSESLVHLGPLPNQYLFPALSWIKQYLGRRIYYLGGEDIRSRMQGRMLQQHLLPISGATLVEERYLGELEQLPSILDSIHAYKPDVLLLDNCDWMYHPSFVEQIALVQSRIFSLCSDMAIPMALPYYFISHYLNHPHNQKNLAFVDFSQQHNVAANGLNAMAFTVADLIAQLAAERAINTDELNYRLKRRNALTAAGSIAIDDSLQGNWHTLFIGERAPSGTRLLWMSEGLVRPEMFPGAESPSDWQHNTTIYWRNNRGQWSTRSVGGEPWL</sequence>